<reference evidence="1 2" key="1">
    <citation type="journal article" date="2005" name="Int. J. Syst. Evol. Microbiol.">
        <title>Bacillus cibi sp. nov., isolated from jeotgal, a traditional Korean fermented seafood.</title>
        <authorList>
            <person name="Yoon J.H."/>
            <person name="Lee C.H."/>
            <person name="Oh T.K."/>
        </authorList>
    </citation>
    <scope>NUCLEOTIDE SEQUENCE [LARGE SCALE GENOMIC DNA]</scope>
    <source>
        <strain evidence="1 2">DSM 16189</strain>
    </source>
</reference>
<dbReference type="AlphaFoldDB" id="A0A084H411"/>
<dbReference type="EMBL" id="JNVC02000001">
    <property type="protein sequence ID" value="KEZ54323.1"/>
    <property type="molecule type" value="Genomic_DNA"/>
</dbReference>
<comment type="caution">
    <text evidence="1">The sequence shown here is derived from an EMBL/GenBank/DDBJ whole genome shotgun (WGS) entry which is preliminary data.</text>
</comment>
<dbReference type="CDD" id="cd01301">
    <property type="entry name" value="rDP_like"/>
    <property type="match status" value="1"/>
</dbReference>
<dbReference type="PANTHER" id="PTHR10443:SF12">
    <property type="entry name" value="DIPEPTIDASE"/>
    <property type="match status" value="1"/>
</dbReference>
<dbReference type="GO" id="GO:0006508">
    <property type="term" value="P:proteolysis"/>
    <property type="evidence" value="ECO:0007669"/>
    <property type="project" value="InterPro"/>
</dbReference>
<dbReference type="GO" id="GO:0070573">
    <property type="term" value="F:metallodipeptidase activity"/>
    <property type="evidence" value="ECO:0007669"/>
    <property type="project" value="InterPro"/>
</dbReference>
<evidence type="ECO:0000313" key="2">
    <source>
        <dbReference type="Proteomes" id="UP000028549"/>
    </source>
</evidence>
<sequence>MRIFDAHCDLLYQLWKDPEKSEWNDLNLHVTIEKLFRFGAKIQCFAIFVPVEAVNKKECALAQAAIFHERIIERYEKIRLIKTKQDAARLKEDEIGAILTLEGLEPIGHDLQMLSIFYHLGVRAAGLTWNFANLLADGALETRNAGLTFFGRHAVSKLNAYKMWTDVSHLSERSFWDVIELADYPVASHSNSYALCPHPRNLKEDQLKAVANKKGIIGITFVPQFTASHAQAGMKHILNHLDYILGIVGEDAVGFGSDFDGIDETVEGLEGYEQYPYLVNTLLRHYTERQAEKFLCLNFINAIPF</sequence>
<dbReference type="RefSeq" id="WP_029565646.1">
    <property type="nucleotide sequence ID" value="NZ_JNVC02000001.1"/>
</dbReference>
<dbReference type="InterPro" id="IPR032466">
    <property type="entry name" value="Metal_Hydrolase"/>
</dbReference>
<dbReference type="PANTHER" id="PTHR10443">
    <property type="entry name" value="MICROSOMAL DIPEPTIDASE"/>
    <property type="match status" value="1"/>
</dbReference>
<keyword evidence="2" id="KW-1185">Reference proteome</keyword>
<name>A0A084H411_METID</name>
<dbReference type="Gene3D" id="3.20.20.140">
    <property type="entry name" value="Metal-dependent hydrolases"/>
    <property type="match status" value="1"/>
</dbReference>
<dbReference type="Proteomes" id="UP000028549">
    <property type="component" value="Unassembled WGS sequence"/>
</dbReference>
<accession>A0A084H411</accession>
<proteinExistence type="predicted"/>
<protein>
    <submittedName>
        <fullName evidence="1">Diguanylate cyclase</fullName>
    </submittedName>
</protein>
<evidence type="ECO:0000313" key="1">
    <source>
        <dbReference type="EMBL" id="KEZ54323.1"/>
    </source>
</evidence>
<dbReference type="InterPro" id="IPR008257">
    <property type="entry name" value="Pept_M19"/>
</dbReference>
<dbReference type="PROSITE" id="PS51365">
    <property type="entry name" value="RENAL_DIPEPTIDASE_2"/>
    <property type="match status" value="1"/>
</dbReference>
<dbReference type="OrthoDB" id="9804920at2"/>
<gene>
    <name evidence="1" type="ORF">GS18_0205190</name>
</gene>
<dbReference type="SUPFAM" id="SSF51556">
    <property type="entry name" value="Metallo-dependent hydrolases"/>
    <property type="match status" value="1"/>
</dbReference>
<organism evidence="1 2">
    <name type="scientific">Metabacillus indicus</name>
    <name type="common">Bacillus indicus</name>
    <dbReference type="NCBI Taxonomy" id="246786"/>
    <lineage>
        <taxon>Bacteria</taxon>
        <taxon>Bacillati</taxon>
        <taxon>Bacillota</taxon>
        <taxon>Bacilli</taxon>
        <taxon>Bacillales</taxon>
        <taxon>Bacillaceae</taxon>
        <taxon>Metabacillus</taxon>
    </lineage>
</organism>
<dbReference type="STRING" id="246786.GS18_0205190"/>
<dbReference type="Pfam" id="PF01244">
    <property type="entry name" value="Peptidase_M19"/>
    <property type="match status" value="1"/>
</dbReference>